<reference evidence="2" key="1">
    <citation type="journal article" date="2013" name="Nature">
        <title>Draft genome of the wheat A-genome progenitor Triticum urartu.</title>
        <authorList>
            <person name="Ling H.Q."/>
            <person name="Zhao S."/>
            <person name="Liu D."/>
            <person name="Wang J."/>
            <person name="Sun H."/>
            <person name="Zhang C."/>
            <person name="Fan H."/>
            <person name="Li D."/>
            <person name="Dong L."/>
            <person name="Tao Y."/>
            <person name="Gao C."/>
            <person name="Wu H."/>
            <person name="Li Y."/>
            <person name="Cui Y."/>
            <person name="Guo X."/>
            <person name="Zheng S."/>
            <person name="Wang B."/>
            <person name="Yu K."/>
            <person name="Liang Q."/>
            <person name="Yang W."/>
            <person name="Lou X."/>
            <person name="Chen J."/>
            <person name="Feng M."/>
            <person name="Jian J."/>
            <person name="Zhang X."/>
            <person name="Luo G."/>
            <person name="Jiang Y."/>
            <person name="Liu J."/>
            <person name="Wang Z."/>
            <person name="Sha Y."/>
            <person name="Zhang B."/>
            <person name="Wu H."/>
            <person name="Tang D."/>
            <person name="Shen Q."/>
            <person name="Xue P."/>
            <person name="Zou S."/>
            <person name="Wang X."/>
            <person name="Liu X."/>
            <person name="Wang F."/>
            <person name="Yang Y."/>
            <person name="An X."/>
            <person name="Dong Z."/>
            <person name="Zhang K."/>
            <person name="Zhang X."/>
            <person name="Luo M.C."/>
            <person name="Dvorak J."/>
            <person name="Tong Y."/>
            <person name="Wang J."/>
            <person name="Yang H."/>
            <person name="Li Z."/>
            <person name="Wang D."/>
            <person name="Zhang A."/>
            <person name="Wang J."/>
        </authorList>
    </citation>
    <scope>NUCLEOTIDE SEQUENCE</scope>
    <source>
        <strain evidence="2">cv. G1812</strain>
    </source>
</reference>
<dbReference type="EnsemblPlants" id="TuG1812G0200001596.01.T01">
    <property type="protein sequence ID" value="TuG1812G0200001596.01.T01.cds391846"/>
    <property type="gene ID" value="TuG1812G0200001596.01"/>
</dbReference>
<reference evidence="1" key="2">
    <citation type="submission" date="2018-03" db="EMBL/GenBank/DDBJ databases">
        <title>The Triticum urartu genome reveals the dynamic nature of wheat genome evolution.</title>
        <authorList>
            <person name="Ling H."/>
            <person name="Ma B."/>
            <person name="Shi X."/>
            <person name="Liu H."/>
            <person name="Dong L."/>
            <person name="Sun H."/>
            <person name="Cao Y."/>
            <person name="Gao Q."/>
            <person name="Zheng S."/>
            <person name="Li Y."/>
            <person name="Yu Y."/>
            <person name="Du H."/>
            <person name="Qi M."/>
            <person name="Li Y."/>
            <person name="Yu H."/>
            <person name="Cui Y."/>
            <person name="Wang N."/>
            <person name="Chen C."/>
            <person name="Wu H."/>
            <person name="Zhao Y."/>
            <person name="Zhang J."/>
            <person name="Li Y."/>
            <person name="Zhou W."/>
            <person name="Zhang B."/>
            <person name="Hu W."/>
            <person name="Eijk M."/>
            <person name="Tang J."/>
            <person name="Witsenboer H."/>
            <person name="Zhao S."/>
            <person name="Li Z."/>
            <person name="Zhang A."/>
            <person name="Wang D."/>
            <person name="Liang C."/>
        </authorList>
    </citation>
    <scope>NUCLEOTIDE SEQUENCE [LARGE SCALE GENOMIC DNA]</scope>
    <source>
        <strain evidence="1">cv. G1812</strain>
    </source>
</reference>
<evidence type="ECO:0000313" key="2">
    <source>
        <dbReference type="Proteomes" id="UP000015106"/>
    </source>
</evidence>
<proteinExistence type="predicted"/>
<keyword evidence="2" id="KW-1185">Reference proteome</keyword>
<sequence length="71" mass="7467">MATCPRGYALICLSGTAPTRCRRACDGGCYDVPSKMLPVCGTSPCMVEVVMAVGTSLSRAPSRIQESCRPP</sequence>
<evidence type="ECO:0000313" key="1">
    <source>
        <dbReference type="EnsemblPlants" id="TuG1812G0200001596.01.T01.cds391846"/>
    </source>
</evidence>
<reference evidence="1" key="3">
    <citation type="submission" date="2022-06" db="UniProtKB">
        <authorList>
            <consortium name="EnsemblPlants"/>
        </authorList>
    </citation>
    <scope>IDENTIFICATION</scope>
</reference>
<protein>
    <submittedName>
        <fullName evidence="1">Uncharacterized protein</fullName>
    </submittedName>
</protein>
<accession>A0A8R7TEB5</accession>
<dbReference type="Gramene" id="TuG1812G0200001596.01.T01">
    <property type="protein sequence ID" value="TuG1812G0200001596.01.T01.cds391846"/>
    <property type="gene ID" value="TuG1812G0200001596.01"/>
</dbReference>
<name>A0A8R7TEB5_TRIUA</name>
<dbReference type="Proteomes" id="UP000015106">
    <property type="component" value="Chromosome 2"/>
</dbReference>
<dbReference type="AlphaFoldDB" id="A0A8R7TEB5"/>
<organism evidence="1 2">
    <name type="scientific">Triticum urartu</name>
    <name type="common">Red wild einkorn</name>
    <name type="synonym">Crithodium urartu</name>
    <dbReference type="NCBI Taxonomy" id="4572"/>
    <lineage>
        <taxon>Eukaryota</taxon>
        <taxon>Viridiplantae</taxon>
        <taxon>Streptophyta</taxon>
        <taxon>Embryophyta</taxon>
        <taxon>Tracheophyta</taxon>
        <taxon>Spermatophyta</taxon>
        <taxon>Magnoliopsida</taxon>
        <taxon>Liliopsida</taxon>
        <taxon>Poales</taxon>
        <taxon>Poaceae</taxon>
        <taxon>BOP clade</taxon>
        <taxon>Pooideae</taxon>
        <taxon>Triticodae</taxon>
        <taxon>Triticeae</taxon>
        <taxon>Triticinae</taxon>
        <taxon>Triticum</taxon>
    </lineage>
</organism>